<reference evidence="1 2" key="1">
    <citation type="submission" date="2019-10" db="EMBL/GenBank/DDBJ databases">
        <title>New species of Slilvanegrellaceae.</title>
        <authorList>
            <person name="Pitt A."/>
            <person name="Hahn M.W."/>
        </authorList>
    </citation>
    <scope>NUCLEOTIDE SEQUENCE [LARGE SCALE GENOMIC DNA]</scope>
    <source>
        <strain evidence="1 2">SP-Ram-0.45-NSY-1</strain>
    </source>
</reference>
<keyword evidence="2" id="KW-1185">Reference proteome</keyword>
<evidence type="ECO:0000313" key="2">
    <source>
        <dbReference type="Proteomes" id="UP000437748"/>
    </source>
</evidence>
<name>A0A6N6VSV0_9BACT</name>
<dbReference type="OrthoDB" id="5290771at2"/>
<accession>A0A6N6VSV0</accession>
<dbReference type="Proteomes" id="UP000437748">
    <property type="component" value="Unassembled WGS sequence"/>
</dbReference>
<dbReference type="EMBL" id="WFLM01000004">
    <property type="protein sequence ID" value="KAB8038088.1"/>
    <property type="molecule type" value="Genomic_DNA"/>
</dbReference>
<evidence type="ECO:0000313" key="1">
    <source>
        <dbReference type="EMBL" id="KAB8038088.1"/>
    </source>
</evidence>
<organism evidence="1 2">
    <name type="scientific">Silvanigrella paludirubra</name>
    <dbReference type="NCBI Taxonomy" id="2499159"/>
    <lineage>
        <taxon>Bacteria</taxon>
        <taxon>Pseudomonadati</taxon>
        <taxon>Bdellovibrionota</taxon>
        <taxon>Oligoflexia</taxon>
        <taxon>Silvanigrellales</taxon>
        <taxon>Silvanigrellaceae</taxon>
        <taxon>Silvanigrella</taxon>
    </lineage>
</organism>
<comment type="caution">
    <text evidence="1">The sequence shown here is derived from an EMBL/GenBank/DDBJ whole genome shotgun (WGS) entry which is preliminary data.</text>
</comment>
<protein>
    <submittedName>
        <fullName evidence="1">Uncharacterized protein</fullName>
    </submittedName>
</protein>
<gene>
    <name evidence="1" type="ORF">GCL60_13015</name>
</gene>
<dbReference type="AlphaFoldDB" id="A0A6N6VSV0"/>
<proteinExistence type="predicted"/>
<dbReference type="RefSeq" id="WP_153421165.1">
    <property type="nucleotide sequence ID" value="NZ_WFLM01000004.1"/>
</dbReference>
<sequence length="676" mass="79031">MKKTKSKKLTNFILFLFVVAILIFSFKNQVFGFLINFKSLSEVINKTHLDEYIDLETRNFVNINYLKYTNMISDKNIFEYFHYPKKNKVKKIDLNDLILKESNILNIEKTKSIDYIVSFKYMNDRNSVLKMKSIILLPGDSITCDCLELIANQTLIFENKAVAANKFETPSTLNITYDNNETNSFEIKNNKITKIQIPSGINSKGITLSWNKNPSGILIFHGIEKTHDKNKSIFISLKSKNISNNFFKNISSFYAKEKLFINRNSFPLAAKYDENIISLESFNNYLNNGYTYKSHDIFNESEKNLLKQVNLNSKYLLRINVSFKDTKNQAIEHANTLINIFREKSILNIDKLISETINNSASEIIRIDISPKEDDTENTILNILKQIDKNNNIFILIGNDFDINKNNNFSDQSVIIALPQNESTSFSSLSNLNEYTPIQQSLLLDILLLNIKNQKIPEQIIKKEKVINTLSENEEYYIFNENDYYSNNKFHIPYNKMNDYIDIIRQSRYKYQIRDILINFYKFKNIKFKLTSKDKIARCFSNQNIKLGQIYFDSKFETYIADLKIQGDDAIEELQVSCLIHSENFLNDYKLEASKDSKQLNQLQIGMGQYLLQPNTNIINDNSLYFNNISDFNLLYSFKNPTNFFPNENKDIVIWSQNYPSIPNNLNYVISYKEKK</sequence>